<dbReference type="InterPro" id="IPR015797">
    <property type="entry name" value="NUDIX_hydrolase-like_dom_sf"/>
</dbReference>
<organism evidence="11 12">
    <name type="scientific">Luteimonas padinae</name>
    <dbReference type="NCBI Taxonomy" id="1714359"/>
    <lineage>
        <taxon>Bacteria</taxon>
        <taxon>Pseudomonadati</taxon>
        <taxon>Pseudomonadota</taxon>
        <taxon>Gammaproteobacteria</taxon>
        <taxon>Lysobacterales</taxon>
        <taxon>Lysobacteraceae</taxon>
        <taxon>Luteimonas</taxon>
    </lineage>
</organism>
<dbReference type="InterPro" id="IPR015376">
    <property type="entry name" value="Znr_NADH_PPase"/>
</dbReference>
<dbReference type="Gene3D" id="3.90.79.10">
    <property type="entry name" value="Nucleoside Triphosphate Pyrophosphohydrolase"/>
    <property type="match status" value="1"/>
</dbReference>
<dbReference type="PANTHER" id="PTHR42904:SF6">
    <property type="entry name" value="NAD-CAPPED RNA HYDROLASE NUDT12"/>
    <property type="match status" value="1"/>
</dbReference>
<keyword evidence="8" id="KW-0520">NAD</keyword>
<gene>
    <name evidence="11" type="primary">nudC</name>
    <name evidence="11" type="ORF">ACFFFU_08450</name>
</gene>
<reference evidence="11 12" key="1">
    <citation type="submission" date="2024-09" db="EMBL/GenBank/DDBJ databases">
        <authorList>
            <person name="Sun Q."/>
            <person name="Mori K."/>
        </authorList>
    </citation>
    <scope>NUCLEOTIDE SEQUENCE [LARGE SCALE GENOMIC DNA]</scope>
    <source>
        <strain evidence="11 12">KCTC 52403</strain>
    </source>
</reference>
<accession>A0ABV6T020</accession>
<evidence type="ECO:0000256" key="7">
    <source>
        <dbReference type="ARBA" id="ARBA00022842"/>
    </source>
</evidence>
<dbReference type="PANTHER" id="PTHR42904">
    <property type="entry name" value="NUDIX HYDROLASE, NUDC SUBFAMILY"/>
    <property type="match status" value="1"/>
</dbReference>
<proteinExistence type="inferred from homology"/>
<keyword evidence="5" id="KW-0479">Metal-binding</keyword>
<keyword evidence="6 11" id="KW-0378">Hydrolase</keyword>
<keyword evidence="12" id="KW-1185">Reference proteome</keyword>
<protein>
    <recommendedName>
        <fullName evidence="4">NAD(+) diphosphatase</fullName>
        <ecNumber evidence="4">3.6.1.22</ecNumber>
    </recommendedName>
</protein>
<dbReference type="NCBIfam" id="NF001299">
    <property type="entry name" value="PRK00241.1"/>
    <property type="match status" value="1"/>
</dbReference>
<dbReference type="PROSITE" id="PS51462">
    <property type="entry name" value="NUDIX"/>
    <property type="match status" value="1"/>
</dbReference>
<evidence type="ECO:0000256" key="8">
    <source>
        <dbReference type="ARBA" id="ARBA00023027"/>
    </source>
</evidence>
<dbReference type="InterPro" id="IPR000086">
    <property type="entry name" value="NUDIX_hydrolase_dom"/>
</dbReference>
<feature type="domain" description="Nudix hydrolase" evidence="10">
    <location>
        <begin position="185"/>
        <end position="318"/>
    </location>
</feature>
<evidence type="ECO:0000256" key="6">
    <source>
        <dbReference type="ARBA" id="ARBA00022801"/>
    </source>
</evidence>
<comment type="similarity">
    <text evidence="3">Belongs to the Nudix hydrolase family. NudC subfamily.</text>
</comment>
<comment type="caution">
    <text evidence="11">The sequence shown here is derived from an EMBL/GenBank/DDBJ whole genome shotgun (WGS) entry which is preliminary data.</text>
</comment>
<dbReference type="GO" id="GO:0016787">
    <property type="term" value="F:hydrolase activity"/>
    <property type="evidence" value="ECO:0007669"/>
    <property type="project" value="UniProtKB-KW"/>
</dbReference>
<dbReference type="CDD" id="cd03429">
    <property type="entry name" value="NUDIX_NADH_pyrophosphatase_Nudt13"/>
    <property type="match status" value="1"/>
</dbReference>
<evidence type="ECO:0000259" key="10">
    <source>
        <dbReference type="PROSITE" id="PS51462"/>
    </source>
</evidence>
<dbReference type="InterPro" id="IPR049734">
    <property type="entry name" value="NudC-like_C"/>
</dbReference>
<dbReference type="InterPro" id="IPR050241">
    <property type="entry name" value="NAD-cap_RNA_hydrolase_NudC"/>
</dbReference>
<evidence type="ECO:0000256" key="4">
    <source>
        <dbReference type="ARBA" id="ARBA00012381"/>
    </source>
</evidence>
<sequence>MSPRRAAPYAFVEAALDRAENLRDDAAALERLWAGGRVLVLDAEGRAWATADGDLLAPAAAELGDRPDDALFLGLRGEEGWFAVREEAIAADSGRGSVTGADEAAVMAGTDDDTGDDVALAPPRIDLRSAAATWPDFEATAFAQARAVLHWRSRHRYCGACGGPLAYRRAGWLGWCEACRLEHYPRTDPAVIVAVSDGERLLLGRSAGWPPRRYSVLAGFVEPGESLEQTVVREVFEESSVRVRACRYLGSQPWPFPSSLMLGFEADADADVPHCPSDELEDARWFGRDEVGAALRGESGPDGLLLSPSISISRWLIERWHAGG</sequence>
<dbReference type="RefSeq" id="WP_189497713.1">
    <property type="nucleotide sequence ID" value="NZ_BMZT01000007.1"/>
</dbReference>
<dbReference type="Proteomes" id="UP001589898">
    <property type="component" value="Unassembled WGS sequence"/>
</dbReference>
<evidence type="ECO:0000256" key="2">
    <source>
        <dbReference type="ARBA" id="ARBA00001947"/>
    </source>
</evidence>
<dbReference type="Pfam" id="PF09297">
    <property type="entry name" value="Zn_ribbon_NUD"/>
    <property type="match status" value="1"/>
</dbReference>
<evidence type="ECO:0000256" key="5">
    <source>
        <dbReference type="ARBA" id="ARBA00022723"/>
    </source>
</evidence>
<evidence type="ECO:0000256" key="3">
    <source>
        <dbReference type="ARBA" id="ARBA00009595"/>
    </source>
</evidence>
<dbReference type="Gene3D" id="3.90.79.20">
    <property type="match status" value="1"/>
</dbReference>
<dbReference type="SUPFAM" id="SSF55811">
    <property type="entry name" value="Nudix"/>
    <property type="match status" value="1"/>
</dbReference>
<dbReference type="Pfam" id="PF00293">
    <property type="entry name" value="NUDIX"/>
    <property type="match status" value="1"/>
</dbReference>
<evidence type="ECO:0000313" key="11">
    <source>
        <dbReference type="EMBL" id="MFC0717776.1"/>
    </source>
</evidence>
<comment type="cofactor">
    <cofactor evidence="2">
        <name>Zn(2+)</name>
        <dbReference type="ChEBI" id="CHEBI:29105"/>
    </cofactor>
</comment>
<evidence type="ECO:0000313" key="12">
    <source>
        <dbReference type="Proteomes" id="UP001589898"/>
    </source>
</evidence>
<evidence type="ECO:0000256" key="9">
    <source>
        <dbReference type="ARBA" id="ARBA00023679"/>
    </source>
</evidence>
<evidence type="ECO:0000256" key="1">
    <source>
        <dbReference type="ARBA" id="ARBA00001946"/>
    </source>
</evidence>
<name>A0ABV6T020_9GAMM</name>
<dbReference type="EMBL" id="JBHLTF010000029">
    <property type="protein sequence ID" value="MFC0717776.1"/>
    <property type="molecule type" value="Genomic_DNA"/>
</dbReference>
<keyword evidence="7" id="KW-0460">Magnesium</keyword>
<comment type="cofactor">
    <cofactor evidence="1">
        <name>Mg(2+)</name>
        <dbReference type="ChEBI" id="CHEBI:18420"/>
    </cofactor>
</comment>
<dbReference type="EC" id="3.6.1.22" evidence="4"/>
<comment type="catalytic activity">
    <reaction evidence="9">
        <text>a 5'-end NAD(+)-phospho-ribonucleoside in mRNA + H2O = a 5'-end phospho-adenosine-phospho-ribonucleoside in mRNA + beta-nicotinamide D-ribonucleotide + 2 H(+)</text>
        <dbReference type="Rhea" id="RHEA:60876"/>
        <dbReference type="Rhea" id="RHEA-COMP:15698"/>
        <dbReference type="Rhea" id="RHEA-COMP:15719"/>
        <dbReference type="ChEBI" id="CHEBI:14649"/>
        <dbReference type="ChEBI" id="CHEBI:15377"/>
        <dbReference type="ChEBI" id="CHEBI:15378"/>
        <dbReference type="ChEBI" id="CHEBI:144029"/>
        <dbReference type="ChEBI" id="CHEBI:144051"/>
    </reaction>
    <physiologicalReaction direction="left-to-right" evidence="9">
        <dbReference type="Rhea" id="RHEA:60877"/>
    </physiologicalReaction>
</comment>